<evidence type="ECO:0000313" key="2">
    <source>
        <dbReference type="Proteomes" id="UP000236316"/>
    </source>
</evidence>
<dbReference type="GeneID" id="35382091"/>
<reference evidence="1" key="1">
    <citation type="submission" date="2017-08" db="EMBL/GenBank/DDBJ databases">
        <authorList>
            <consortium name="Urmite Genomes"/>
        </authorList>
    </citation>
    <scope>NUCLEOTIDE SEQUENCE [LARGE SCALE GENOMIC DNA]</scope>
    <source>
        <strain evidence="1">IHUMI-LCC2</strain>
    </source>
</reference>
<keyword evidence="2" id="KW-1185">Reference proteome</keyword>
<dbReference type="Proteomes" id="UP000236316">
    <property type="component" value="Segment"/>
</dbReference>
<name>A0A2I2L3X6_9VIRU</name>
<proteinExistence type="predicted"/>
<dbReference type="EMBL" id="LT906555">
    <property type="protein sequence ID" value="SNW62220.1"/>
    <property type="molecule type" value="Genomic_DNA"/>
</dbReference>
<dbReference type="KEGG" id="vg:35382091"/>
<organism evidence="1">
    <name type="scientific">Orpheovirus IHUMI-LCC2</name>
    <dbReference type="NCBI Taxonomy" id="2023057"/>
    <lineage>
        <taxon>Viruses</taxon>
        <taxon>Varidnaviria</taxon>
        <taxon>Bamfordvirae</taxon>
        <taxon>Nucleocytoviricota</taxon>
        <taxon>Megaviricetes</taxon>
        <taxon>Pimascovirales</taxon>
        <taxon>Ocovirineae</taxon>
        <taxon>Orpheoviridae</taxon>
        <taxon>Alphaorpheovirus</taxon>
        <taxon>Alphaorpheovirus massiliense</taxon>
    </lineage>
</organism>
<protein>
    <submittedName>
        <fullName evidence="1">Uncharacterized protein</fullName>
    </submittedName>
</protein>
<sequence>MTSFFGGRKESIHDKVMKKTKENTELRVNNSETISQKLIPVVDSKLEEVAKDAYVKGEVTIDVEQEIKNLMQSFTEDENLKIMDYRDDIYVANKLITTYTTLGFKVDQNKEEPHLLTISWTL</sequence>
<accession>A0A2I2L3X6</accession>
<dbReference type="RefSeq" id="YP_009448522.1">
    <property type="nucleotide sequence ID" value="NC_036594.1"/>
</dbReference>
<gene>
    <name evidence="1" type="ORF">ORPV_316</name>
</gene>
<evidence type="ECO:0000313" key="1">
    <source>
        <dbReference type="EMBL" id="SNW62220.1"/>
    </source>
</evidence>